<dbReference type="KEGG" id="llh:I41_12170"/>
<organism evidence="1 2">
    <name type="scientific">Lacipirellula limnantheis</name>
    <dbReference type="NCBI Taxonomy" id="2528024"/>
    <lineage>
        <taxon>Bacteria</taxon>
        <taxon>Pseudomonadati</taxon>
        <taxon>Planctomycetota</taxon>
        <taxon>Planctomycetia</taxon>
        <taxon>Pirellulales</taxon>
        <taxon>Lacipirellulaceae</taxon>
        <taxon>Lacipirellula</taxon>
    </lineage>
</organism>
<name>A0A517TUK6_9BACT</name>
<evidence type="ECO:0000313" key="2">
    <source>
        <dbReference type="Proteomes" id="UP000317909"/>
    </source>
</evidence>
<protein>
    <submittedName>
        <fullName evidence="1">Uncharacterized protein</fullName>
    </submittedName>
</protein>
<dbReference type="AlphaFoldDB" id="A0A517TUK6"/>
<accession>A0A517TUK6</accession>
<sequence length="134" mass="14576">MLEPELLQPVYQLLIAHRTPDVGLTGGKDAAPTDPGMPTPIDLAAPTMAAHQFFPAGERSGPCLHQTTMSVWETLAPSYILVADAGPGLGRTLRQRSIAGREAMRRLVVMRSCRSHDIICDIVKIRASTRTCQE</sequence>
<reference evidence="1 2" key="1">
    <citation type="submission" date="2019-02" db="EMBL/GenBank/DDBJ databases">
        <title>Deep-cultivation of Planctomycetes and their phenomic and genomic characterization uncovers novel biology.</title>
        <authorList>
            <person name="Wiegand S."/>
            <person name="Jogler M."/>
            <person name="Boedeker C."/>
            <person name="Pinto D."/>
            <person name="Vollmers J."/>
            <person name="Rivas-Marin E."/>
            <person name="Kohn T."/>
            <person name="Peeters S.H."/>
            <person name="Heuer A."/>
            <person name="Rast P."/>
            <person name="Oberbeckmann S."/>
            <person name="Bunk B."/>
            <person name="Jeske O."/>
            <person name="Meyerdierks A."/>
            <person name="Storesund J.E."/>
            <person name="Kallscheuer N."/>
            <person name="Luecker S."/>
            <person name="Lage O.M."/>
            <person name="Pohl T."/>
            <person name="Merkel B.J."/>
            <person name="Hornburger P."/>
            <person name="Mueller R.-W."/>
            <person name="Bruemmer F."/>
            <person name="Labrenz M."/>
            <person name="Spormann A.M."/>
            <person name="Op den Camp H."/>
            <person name="Overmann J."/>
            <person name="Amann R."/>
            <person name="Jetten M.S.M."/>
            <person name="Mascher T."/>
            <person name="Medema M.H."/>
            <person name="Devos D.P."/>
            <person name="Kaster A.-K."/>
            <person name="Ovreas L."/>
            <person name="Rohde M."/>
            <person name="Galperin M.Y."/>
            <person name="Jogler C."/>
        </authorList>
    </citation>
    <scope>NUCLEOTIDE SEQUENCE [LARGE SCALE GENOMIC DNA]</scope>
    <source>
        <strain evidence="1 2">I41</strain>
    </source>
</reference>
<dbReference type="Proteomes" id="UP000317909">
    <property type="component" value="Chromosome"/>
</dbReference>
<proteinExistence type="predicted"/>
<gene>
    <name evidence="1" type="ORF">I41_12170</name>
</gene>
<dbReference type="EMBL" id="CP036339">
    <property type="protein sequence ID" value="QDT72051.1"/>
    <property type="molecule type" value="Genomic_DNA"/>
</dbReference>
<keyword evidence="2" id="KW-1185">Reference proteome</keyword>
<evidence type="ECO:0000313" key="1">
    <source>
        <dbReference type="EMBL" id="QDT72051.1"/>
    </source>
</evidence>